<sequence>MSRGGCSAHRPHSYSTTRRSVPNDERLAAVMLLSLEISDNSEPFNHPSSPDSVADVSSCPLHGFASAPAFRENIPDALFPPAAHPTQHAPMPLLQSALWPLHHHPQLHRFSRIHTEARGRKARTQEPTAMKPLNPLSPQRKLPHRNRTPAHVQNCVLSVLLTRIAVCVRARRESELRPPPILSDPAAPWDTEDKQPASASTPAGSGGTAPTPTLCIMLVLDRSCQLSSPCGSWLASGASSPPGCPGNWGG</sequence>
<dbReference type="EMBL" id="MU004183">
    <property type="protein sequence ID" value="KAF2500708.1"/>
    <property type="molecule type" value="Genomic_DNA"/>
</dbReference>
<accession>A0A6A6R7H4</accession>
<feature type="region of interest" description="Disordered" evidence="1">
    <location>
        <begin position="1"/>
        <end position="21"/>
    </location>
</feature>
<reference evidence="2" key="1">
    <citation type="journal article" date="2020" name="Stud. Mycol.">
        <title>101 Dothideomycetes genomes: a test case for predicting lifestyles and emergence of pathogens.</title>
        <authorList>
            <person name="Haridas S."/>
            <person name="Albert R."/>
            <person name="Binder M."/>
            <person name="Bloem J."/>
            <person name="Labutti K."/>
            <person name="Salamov A."/>
            <person name="Andreopoulos B."/>
            <person name="Baker S."/>
            <person name="Barry K."/>
            <person name="Bills G."/>
            <person name="Bluhm B."/>
            <person name="Cannon C."/>
            <person name="Castanera R."/>
            <person name="Culley D."/>
            <person name="Daum C."/>
            <person name="Ezra D."/>
            <person name="Gonzalez J."/>
            <person name="Henrissat B."/>
            <person name="Kuo A."/>
            <person name="Liang C."/>
            <person name="Lipzen A."/>
            <person name="Lutzoni F."/>
            <person name="Magnuson J."/>
            <person name="Mondo S."/>
            <person name="Nolan M."/>
            <person name="Ohm R."/>
            <person name="Pangilinan J."/>
            <person name="Park H.-J."/>
            <person name="Ramirez L."/>
            <person name="Alfaro M."/>
            <person name="Sun H."/>
            <person name="Tritt A."/>
            <person name="Yoshinaga Y."/>
            <person name="Zwiers L.-H."/>
            <person name="Turgeon B."/>
            <person name="Goodwin S."/>
            <person name="Spatafora J."/>
            <person name="Crous P."/>
            <person name="Grigoriev I."/>
        </authorList>
    </citation>
    <scope>NUCLEOTIDE SEQUENCE</scope>
    <source>
        <strain evidence="2">CBS 269.34</strain>
    </source>
</reference>
<evidence type="ECO:0000256" key="1">
    <source>
        <dbReference type="SAM" id="MobiDB-lite"/>
    </source>
</evidence>
<dbReference type="AlphaFoldDB" id="A0A6A6R7H4"/>
<name>A0A6A6R7H4_9PEZI</name>
<dbReference type="Proteomes" id="UP000799750">
    <property type="component" value="Unassembled WGS sequence"/>
</dbReference>
<protein>
    <submittedName>
        <fullName evidence="2">Uncharacterized protein</fullName>
    </submittedName>
</protein>
<keyword evidence="3" id="KW-1185">Reference proteome</keyword>
<feature type="compositionally biased region" description="Polar residues" evidence="1">
    <location>
        <begin position="197"/>
        <end position="208"/>
    </location>
</feature>
<feature type="region of interest" description="Disordered" evidence="1">
    <location>
        <begin position="177"/>
        <end position="208"/>
    </location>
</feature>
<gene>
    <name evidence="2" type="ORF">BU16DRAFT_535268</name>
</gene>
<proteinExistence type="predicted"/>
<feature type="region of interest" description="Disordered" evidence="1">
    <location>
        <begin position="122"/>
        <end position="145"/>
    </location>
</feature>
<evidence type="ECO:0000313" key="3">
    <source>
        <dbReference type="Proteomes" id="UP000799750"/>
    </source>
</evidence>
<organism evidence="2 3">
    <name type="scientific">Lophium mytilinum</name>
    <dbReference type="NCBI Taxonomy" id="390894"/>
    <lineage>
        <taxon>Eukaryota</taxon>
        <taxon>Fungi</taxon>
        <taxon>Dikarya</taxon>
        <taxon>Ascomycota</taxon>
        <taxon>Pezizomycotina</taxon>
        <taxon>Dothideomycetes</taxon>
        <taxon>Pleosporomycetidae</taxon>
        <taxon>Mytilinidiales</taxon>
        <taxon>Mytilinidiaceae</taxon>
        <taxon>Lophium</taxon>
    </lineage>
</organism>
<evidence type="ECO:0000313" key="2">
    <source>
        <dbReference type="EMBL" id="KAF2500708.1"/>
    </source>
</evidence>